<dbReference type="InterPro" id="IPR051122">
    <property type="entry name" value="SDR_DHRS6-like"/>
</dbReference>
<dbReference type="Proteomes" id="UP000594621">
    <property type="component" value="Chromosome"/>
</dbReference>
<dbReference type="FunFam" id="3.40.50.720:FF:000084">
    <property type="entry name" value="Short-chain dehydrogenase reductase"/>
    <property type="match status" value="1"/>
</dbReference>
<reference evidence="3 4" key="1">
    <citation type="submission" date="2020-09" db="EMBL/GenBank/DDBJ databases">
        <title>Complete genomes of bradyrhizobia occurring on native shrubby legumes in Australia.</title>
        <authorList>
            <person name="Lafay B."/>
        </authorList>
    </citation>
    <scope>NUCLEOTIDE SEQUENCE [LARGE SCALE GENOMIC DNA]</scope>
    <source>
        <strain evidence="3 4">BDV5040</strain>
    </source>
</reference>
<dbReference type="EMBL" id="CP061379">
    <property type="protein sequence ID" value="QPF88711.1"/>
    <property type="molecule type" value="Genomic_DNA"/>
</dbReference>
<proteinExistence type="inferred from homology"/>
<dbReference type="CDD" id="cd05233">
    <property type="entry name" value="SDR_c"/>
    <property type="match status" value="1"/>
</dbReference>
<dbReference type="SUPFAM" id="SSF51735">
    <property type="entry name" value="NAD(P)-binding Rossmann-fold domains"/>
    <property type="match status" value="1"/>
</dbReference>
<organism evidence="3 4">
    <name type="scientific">Bradyrhizobium commune</name>
    <dbReference type="NCBI Taxonomy" id="83627"/>
    <lineage>
        <taxon>Bacteria</taxon>
        <taxon>Pseudomonadati</taxon>
        <taxon>Pseudomonadota</taxon>
        <taxon>Alphaproteobacteria</taxon>
        <taxon>Hyphomicrobiales</taxon>
        <taxon>Nitrobacteraceae</taxon>
        <taxon>Bradyrhizobium</taxon>
    </lineage>
</organism>
<dbReference type="RefSeq" id="WP_195798264.1">
    <property type="nucleotide sequence ID" value="NZ_CP061379.1"/>
</dbReference>
<dbReference type="PRINTS" id="PR00080">
    <property type="entry name" value="SDRFAMILY"/>
</dbReference>
<evidence type="ECO:0000256" key="2">
    <source>
        <dbReference type="ARBA" id="ARBA00023002"/>
    </source>
</evidence>
<sequence length="249" mass="26570">MSRLKGKVAVVSGGNSGIGLAIAQRFAREGAHVFIFGRRQDALDEAAQSIGANVTTIRADASRLDDLDRVAAAVRKAEGKVDVIVSNAGFTEKMPLREITEEHYDRTFNLMAKGPLFLVQKMLPMMGRGGSIILVSSAMHTMGLANHSTYAATKAAVRSYVRTWAAEFGDSGIRANLLSPGPVDTPIMDSQASTPEEATAIRKMYANYVPMLRLGRPEELAAAAVFLASDESSFMTGSDMLVDGGVSNV</sequence>
<evidence type="ECO:0000313" key="3">
    <source>
        <dbReference type="EMBL" id="QPF88711.1"/>
    </source>
</evidence>
<comment type="similarity">
    <text evidence="1">Belongs to the short-chain dehydrogenases/reductases (SDR) family.</text>
</comment>
<dbReference type="InterPro" id="IPR020904">
    <property type="entry name" value="Sc_DH/Rdtase_CS"/>
</dbReference>
<dbReference type="AlphaFoldDB" id="A0A7S9GXF8"/>
<name>A0A7S9GXF8_9BRAD</name>
<dbReference type="PANTHER" id="PTHR43477:SF1">
    <property type="entry name" value="DIHYDROANTICAPSIN 7-DEHYDROGENASE"/>
    <property type="match status" value="1"/>
</dbReference>
<dbReference type="InterPro" id="IPR036291">
    <property type="entry name" value="NAD(P)-bd_dom_sf"/>
</dbReference>
<dbReference type="Pfam" id="PF13561">
    <property type="entry name" value="adh_short_C2"/>
    <property type="match status" value="1"/>
</dbReference>
<dbReference type="GO" id="GO:0016491">
    <property type="term" value="F:oxidoreductase activity"/>
    <property type="evidence" value="ECO:0007669"/>
    <property type="project" value="UniProtKB-KW"/>
</dbReference>
<dbReference type="PRINTS" id="PR00081">
    <property type="entry name" value="GDHRDH"/>
</dbReference>
<dbReference type="PROSITE" id="PS00061">
    <property type="entry name" value="ADH_SHORT"/>
    <property type="match status" value="1"/>
</dbReference>
<accession>A0A7S9GXF8</accession>
<keyword evidence="4" id="KW-1185">Reference proteome</keyword>
<evidence type="ECO:0000256" key="1">
    <source>
        <dbReference type="ARBA" id="ARBA00006484"/>
    </source>
</evidence>
<evidence type="ECO:0000313" key="4">
    <source>
        <dbReference type="Proteomes" id="UP000594621"/>
    </source>
</evidence>
<gene>
    <name evidence="3" type="ORF">IC761_19460</name>
</gene>
<dbReference type="PANTHER" id="PTHR43477">
    <property type="entry name" value="DIHYDROANTICAPSIN 7-DEHYDROGENASE"/>
    <property type="match status" value="1"/>
</dbReference>
<keyword evidence="2" id="KW-0560">Oxidoreductase</keyword>
<protein>
    <submittedName>
        <fullName evidence="3">SDR family oxidoreductase</fullName>
    </submittedName>
</protein>
<dbReference type="InterPro" id="IPR002347">
    <property type="entry name" value="SDR_fam"/>
</dbReference>
<dbReference type="KEGG" id="bcou:IC761_19460"/>
<dbReference type="Gene3D" id="3.40.50.720">
    <property type="entry name" value="NAD(P)-binding Rossmann-like Domain"/>
    <property type="match status" value="1"/>
</dbReference>